<comment type="caution">
    <text evidence="2">The sequence shown here is derived from an EMBL/GenBank/DDBJ whole genome shotgun (WGS) entry which is preliminary data.</text>
</comment>
<feature type="compositionally biased region" description="Basic and acidic residues" evidence="1">
    <location>
        <begin position="22"/>
        <end position="36"/>
    </location>
</feature>
<feature type="region of interest" description="Disordered" evidence="1">
    <location>
        <begin position="1"/>
        <end position="52"/>
    </location>
</feature>
<sequence>MAESNGGKGKMSHGSMNLCRMIRTEEKKKERKKEEGGDANSTNTNNERPSSLPFVTEGSCSLFSFSSLFYVGVWIELRALLALDSEAAHIFSSSSSLDLKLTEFELNFFSLEFEEWLLGLP</sequence>
<dbReference type="EMBL" id="JAYKXN010000001">
    <property type="protein sequence ID" value="KAK7319981.1"/>
    <property type="molecule type" value="Genomic_DNA"/>
</dbReference>
<gene>
    <name evidence="2" type="ORF">RJT34_04710</name>
</gene>
<name>A0AAN9KN80_CLITE</name>
<evidence type="ECO:0000313" key="3">
    <source>
        <dbReference type="Proteomes" id="UP001359559"/>
    </source>
</evidence>
<organism evidence="2 3">
    <name type="scientific">Clitoria ternatea</name>
    <name type="common">Butterfly pea</name>
    <dbReference type="NCBI Taxonomy" id="43366"/>
    <lineage>
        <taxon>Eukaryota</taxon>
        <taxon>Viridiplantae</taxon>
        <taxon>Streptophyta</taxon>
        <taxon>Embryophyta</taxon>
        <taxon>Tracheophyta</taxon>
        <taxon>Spermatophyta</taxon>
        <taxon>Magnoliopsida</taxon>
        <taxon>eudicotyledons</taxon>
        <taxon>Gunneridae</taxon>
        <taxon>Pentapetalae</taxon>
        <taxon>rosids</taxon>
        <taxon>fabids</taxon>
        <taxon>Fabales</taxon>
        <taxon>Fabaceae</taxon>
        <taxon>Papilionoideae</taxon>
        <taxon>50 kb inversion clade</taxon>
        <taxon>NPAAA clade</taxon>
        <taxon>indigoferoid/millettioid clade</taxon>
        <taxon>Phaseoleae</taxon>
        <taxon>Clitoria</taxon>
    </lineage>
</organism>
<evidence type="ECO:0000256" key="1">
    <source>
        <dbReference type="SAM" id="MobiDB-lite"/>
    </source>
</evidence>
<feature type="compositionally biased region" description="Polar residues" evidence="1">
    <location>
        <begin position="39"/>
        <end position="49"/>
    </location>
</feature>
<keyword evidence="3" id="KW-1185">Reference proteome</keyword>
<dbReference type="AlphaFoldDB" id="A0AAN9KN80"/>
<evidence type="ECO:0000313" key="2">
    <source>
        <dbReference type="EMBL" id="KAK7319981.1"/>
    </source>
</evidence>
<proteinExistence type="predicted"/>
<protein>
    <submittedName>
        <fullName evidence="2">Uncharacterized protein</fullName>
    </submittedName>
</protein>
<accession>A0AAN9KN80</accession>
<reference evidence="2 3" key="1">
    <citation type="submission" date="2024-01" db="EMBL/GenBank/DDBJ databases">
        <title>The genomes of 5 underutilized Papilionoideae crops provide insights into root nodulation and disease resistance.</title>
        <authorList>
            <person name="Yuan L."/>
        </authorList>
    </citation>
    <scope>NUCLEOTIDE SEQUENCE [LARGE SCALE GENOMIC DNA]</scope>
    <source>
        <strain evidence="2">LY-2023</strain>
        <tissue evidence="2">Leaf</tissue>
    </source>
</reference>
<dbReference type="Proteomes" id="UP001359559">
    <property type="component" value="Unassembled WGS sequence"/>
</dbReference>